<accession>A0ABR7LFP6</accession>
<protein>
    <submittedName>
        <fullName evidence="2">DUF4240 domain-containing protein</fullName>
    </submittedName>
</protein>
<feature type="domain" description="DUF4240" evidence="1">
    <location>
        <begin position="1"/>
        <end position="137"/>
    </location>
</feature>
<keyword evidence="3" id="KW-1185">Reference proteome</keyword>
<proteinExistence type="predicted"/>
<name>A0ABR7LFP6_9PSEU</name>
<sequence>MTDEAFWLLIERAAEQAGDRDEQAEWLAEELTRLPVEQIVGFQVQLSAHRLRADTWQMWAAARVIMDGYCGDDSFWYFQLWLLSLGRHTFDRVVTEPDLLAEMESVRALAAKPIQTWSPSDWPDWESLDYAAATAHQDATGRELGLERTLLDAGIELPVNPDPADVDWAPGDPAEVAARLPRLTLLFNARVR</sequence>
<dbReference type="InterPro" id="IPR025334">
    <property type="entry name" value="DUF4240"/>
</dbReference>
<dbReference type="Pfam" id="PF14024">
    <property type="entry name" value="DUF4240"/>
    <property type="match status" value="1"/>
</dbReference>
<evidence type="ECO:0000313" key="2">
    <source>
        <dbReference type="EMBL" id="MBC6451392.1"/>
    </source>
</evidence>
<gene>
    <name evidence="2" type="ORF">GPZ80_29955</name>
</gene>
<organism evidence="2 3">
    <name type="scientific">Actinokineospora xionganensis</name>
    <dbReference type="NCBI Taxonomy" id="2684470"/>
    <lineage>
        <taxon>Bacteria</taxon>
        <taxon>Bacillati</taxon>
        <taxon>Actinomycetota</taxon>
        <taxon>Actinomycetes</taxon>
        <taxon>Pseudonocardiales</taxon>
        <taxon>Pseudonocardiaceae</taxon>
        <taxon>Actinokineospora</taxon>
    </lineage>
</organism>
<comment type="caution">
    <text evidence="2">The sequence shown here is derived from an EMBL/GenBank/DDBJ whole genome shotgun (WGS) entry which is preliminary data.</text>
</comment>
<dbReference type="RefSeq" id="WP_187224469.1">
    <property type="nucleotide sequence ID" value="NZ_JABVED010000029.1"/>
</dbReference>
<evidence type="ECO:0000259" key="1">
    <source>
        <dbReference type="Pfam" id="PF14024"/>
    </source>
</evidence>
<dbReference type="Proteomes" id="UP000734823">
    <property type="component" value="Unassembled WGS sequence"/>
</dbReference>
<evidence type="ECO:0000313" key="3">
    <source>
        <dbReference type="Proteomes" id="UP000734823"/>
    </source>
</evidence>
<reference evidence="2 3" key="1">
    <citation type="submission" date="2020-06" db="EMBL/GenBank/DDBJ databases">
        <title>Actinokineospora xiongansis sp. nov., isolated from soil of Baiyangdian.</title>
        <authorList>
            <person name="Zhang X."/>
        </authorList>
    </citation>
    <scope>NUCLEOTIDE SEQUENCE [LARGE SCALE GENOMIC DNA]</scope>
    <source>
        <strain evidence="2 3">HBU206404</strain>
    </source>
</reference>
<dbReference type="EMBL" id="JABVED010000029">
    <property type="protein sequence ID" value="MBC6451392.1"/>
    <property type="molecule type" value="Genomic_DNA"/>
</dbReference>